<dbReference type="GO" id="GO:0004803">
    <property type="term" value="F:transposase activity"/>
    <property type="evidence" value="ECO:0007669"/>
    <property type="project" value="InterPro"/>
</dbReference>
<dbReference type="KEGG" id="mhk:DFR87_12590"/>
<evidence type="ECO:0000313" key="3">
    <source>
        <dbReference type="EMBL" id="AWS00374.1"/>
    </source>
</evidence>
<evidence type="ECO:0000313" key="4">
    <source>
        <dbReference type="Proteomes" id="UP000247586"/>
    </source>
</evidence>
<feature type="domain" description="Transposase IS4-like" evidence="2">
    <location>
        <begin position="109"/>
        <end position="302"/>
    </location>
</feature>
<evidence type="ECO:0000256" key="1">
    <source>
        <dbReference type="SAM" id="Phobius"/>
    </source>
</evidence>
<keyword evidence="1" id="KW-1133">Transmembrane helix</keyword>
<dbReference type="GO" id="GO:0006313">
    <property type="term" value="P:DNA transposition"/>
    <property type="evidence" value="ECO:0007669"/>
    <property type="project" value="InterPro"/>
</dbReference>
<dbReference type="Proteomes" id="UP000247586">
    <property type="component" value="Chromosome"/>
</dbReference>
<reference evidence="3" key="1">
    <citation type="submission" date="2018-05" db="EMBL/GenBank/DDBJ databases">
        <title>Complete Genome Sequences of Extremely Thermoacidophilic, Metal-Mobilizing Type-Strain Members of the Archaeal Family Sulfolobaceae: Acidianus brierleyi DSM-1651T, Acidianus sulfidivorans DSM-18786T, Metallosphaera hakonensis DSM-7519T, and Metallosphaera prunae DSM-10039T.</title>
        <authorList>
            <person name="Counts J.A."/>
            <person name="Kelly R.M."/>
        </authorList>
    </citation>
    <scope>NUCLEOTIDE SEQUENCE [LARGE SCALE GENOMIC DNA]</scope>
    <source>
        <strain evidence="3">HO1-1</strain>
    </source>
</reference>
<dbReference type="InterPro" id="IPR002559">
    <property type="entry name" value="Transposase_11"/>
</dbReference>
<dbReference type="RefSeq" id="WP_110369650.1">
    <property type="nucleotide sequence ID" value="NZ_CP029287.2"/>
</dbReference>
<keyword evidence="1" id="KW-0812">Transmembrane</keyword>
<evidence type="ECO:0000259" key="2">
    <source>
        <dbReference type="Pfam" id="PF01609"/>
    </source>
</evidence>
<feature type="transmembrane region" description="Helical" evidence="1">
    <location>
        <begin position="293"/>
        <end position="309"/>
    </location>
</feature>
<keyword evidence="4" id="KW-1185">Reference proteome</keyword>
<sequence>MKRVNQTKLAKFNRDFARSALKIIYAVLAKMLFPEELLSALFKAMGSYLSRLGNEGRRALKLNRVEVEDVREALRELGRRRLREVRDRKVAVDFHAIPQYHGNKSLLSRIKPTKGTSWGLVQAAIFLLGRKRSFLDVIPVTVKNVAEGFKTVMEVIVRELKEDRLRLVMVFADREFAVNEVIKFLLELGLDFVIAKAQMYKKYVGMLQDVNVSLGEVRYTGFLCVRHWTGAYLIVLRKGDGKIVAFLVRRETDLHGAIALAETYRERWGVENAFRSLEELRIRTRTCDVRKELVLVLLSYFLLNVWLMIRSWRKVKLWEFSVSLSNLLDREVRAKQELALREVKTSFPSTSANPMHLLPAT</sequence>
<dbReference type="GO" id="GO:0003677">
    <property type="term" value="F:DNA binding"/>
    <property type="evidence" value="ECO:0007669"/>
    <property type="project" value="InterPro"/>
</dbReference>
<dbReference type="AlphaFoldDB" id="A0A2U9IWP9"/>
<name>A0A2U9IWP9_9CREN</name>
<dbReference type="EMBL" id="CP029287">
    <property type="protein sequence ID" value="AWS00374.1"/>
    <property type="molecule type" value="Genomic_DNA"/>
</dbReference>
<accession>A0A2U9IWP9</accession>
<dbReference type="Pfam" id="PF01609">
    <property type="entry name" value="DDE_Tnp_1"/>
    <property type="match status" value="1"/>
</dbReference>
<keyword evidence="1" id="KW-0472">Membrane</keyword>
<protein>
    <submittedName>
        <fullName evidence="3">ISH3 family transposase</fullName>
    </submittedName>
</protein>
<gene>
    <name evidence="3" type="ORF">DFR87_12590</name>
</gene>
<dbReference type="OrthoDB" id="43275at2157"/>
<proteinExistence type="predicted"/>
<organism evidence="3 4">
    <name type="scientific">Metallosphaera hakonensis JCM 8857 = DSM 7519</name>
    <dbReference type="NCBI Taxonomy" id="1293036"/>
    <lineage>
        <taxon>Archaea</taxon>
        <taxon>Thermoproteota</taxon>
        <taxon>Thermoprotei</taxon>
        <taxon>Sulfolobales</taxon>
        <taxon>Sulfolobaceae</taxon>
        <taxon>Metallosphaera</taxon>
    </lineage>
</organism>
<dbReference type="GeneID" id="36836195"/>